<reference evidence="2 3" key="1">
    <citation type="submission" date="2019-06" db="EMBL/GenBank/DDBJ databases">
        <title>Micromonospora ordensis sp. nov., isolated from deep marine sediment.</title>
        <authorList>
            <person name="Veyisoglu A."/>
            <person name="Carro L."/>
            <person name="Klenk H.-P."/>
            <person name="Sahin N."/>
        </authorList>
    </citation>
    <scope>NUCLEOTIDE SEQUENCE [LARGE SCALE GENOMIC DNA]</scope>
    <source>
        <strain evidence="2 3">S2509</strain>
    </source>
</reference>
<dbReference type="AlphaFoldDB" id="A0A5C4QSM4"/>
<dbReference type="Proteomes" id="UP000306145">
    <property type="component" value="Unassembled WGS sequence"/>
</dbReference>
<evidence type="ECO:0000256" key="1">
    <source>
        <dbReference type="SAM" id="Phobius"/>
    </source>
</evidence>
<organism evidence="2 3">
    <name type="scientific">Micromonospora orduensis</name>
    <dbReference type="NCBI Taxonomy" id="1420891"/>
    <lineage>
        <taxon>Bacteria</taxon>
        <taxon>Bacillati</taxon>
        <taxon>Actinomycetota</taxon>
        <taxon>Actinomycetes</taxon>
        <taxon>Micromonosporales</taxon>
        <taxon>Micromonosporaceae</taxon>
        <taxon>Micromonospora</taxon>
    </lineage>
</organism>
<keyword evidence="1" id="KW-0812">Transmembrane</keyword>
<dbReference type="RefSeq" id="WP_139584936.1">
    <property type="nucleotide sequence ID" value="NZ_VDFY01000154.1"/>
</dbReference>
<proteinExistence type="predicted"/>
<keyword evidence="1" id="KW-0472">Membrane</keyword>
<name>A0A5C4QSM4_9ACTN</name>
<evidence type="ECO:0000313" key="2">
    <source>
        <dbReference type="EMBL" id="TNH28676.1"/>
    </source>
</evidence>
<evidence type="ECO:0000313" key="3">
    <source>
        <dbReference type="Proteomes" id="UP000306145"/>
    </source>
</evidence>
<accession>A0A5C4QSM4</accession>
<dbReference type="OrthoDB" id="3298864at2"/>
<dbReference type="Pfam" id="PF19650">
    <property type="entry name" value="DUF6153"/>
    <property type="match status" value="1"/>
</dbReference>
<protein>
    <submittedName>
        <fullName evidence="2">Uncharacterized protein</fullName>
    </submittedName>
</protein>
<gene>
    <name evidence="2" type="ORF">FHG89_14705</name>
</gene>
<keyword evidence="3" id="KW-1185">Reference proteome</keyword>
<dbReference type="EMBL" id="VDFY01000154">
    <property type="protein sequence ID" value="TNH28676.1"/>
    <property type="molecule type" value="Genomic_DNA"/>
</dbReference>
<dbReference type="InterPro" id="IPR046151">
    <property type="entry name" value="DUF6153"/>
</dbReference>
<feature type="transmembrane region" description="Helical" evidence="1">
    <location>
        <begin position="92"/>
        <end position="115"/>
    </location>
</feature>
<keyword evidence="1" id="KW-1133">Transmembrane helix</keyword>
<comment type="caution">
    <text evidence="2">The sequence shown here is derived from an EMBL/GenBank/DDBJ whole genome shotgun (WGS) entry which is preliminary data.</text>
</comment>
<sequence>MTGVRAVGAGRMARWVLLACTLFGLAAMHTLGHAGMHMGTHPGHGPAGAVAVAGGMDVPADVAAAVTAVTGECPGCAHVSGPQGPGRDGMPGWSVCLAVLTGLAVLVLLTAWWWARPRPVGSQTRNVSALSRVSRGPPRPVGLSLARLSVLRT</sequence>